<dbReference type="Pfam" id="PF02452">
    <property type="entry name" value="PemK_toxin"/>
    <property type="match status" value="1"/>
</dbReference>
<dbReference type="EMBL" id="STGX01000016">
    <property type="protein sequence ID" value="THV25940.1"/>
    <property type="molecule type" value="Genomic_DNA"/>
</dbReference>
<dbReference type="InterPro" id="IPR003477">
    <property type="entry name" value="PemK-like"/>
</dbReference>
<sequence length="159" mass="18022">MLPVILACLILVAVIVVALLVRRTIGAPPRREGTAHSTPRLRSGPEGGPRPRERWWADFPHQDDPSSSKTRPCLVLGHSGRGYWVLKCTTQQPKQPEWRVRVTAARWSPPSDKDGYVDLIPYHLPRARLERRLGVLGSAKTYAAVRQRVRWDRAFDFIG</sequence>
<feature type="region of interest" description="Disordered" evidence="3">
    <location>
        <begin position="28"/>
        <end position="71"/>
    </location>
</feature>
<keyword evidence="5" id="KW-1185">Reference proteome</keyword>
<dbReference type="Proteomes" id="UP000305792">
    <property type="component" value="Unassembled WGS sequence"/>
</dbReference>
<organism evidence="4 5">
    <name type="scientific">Glycomyces paridis</name>
    <dbReference type="NCBI Taxonomy" id="2126555"/>
    <lineage>
        <taxon>Bacteria</taxon>
        <taxon>Bacillati</taxon>
        <taxon>Actinomycetota</taxon>
        <taxon>Actinomycetes</taxon>
        <taxon>Glycomycetales</taxon>
        <taxon>Glycomycetaceae</taxon>
        <taxon>Glycomyces</taxon>
    </lineage>
</organism>
<dbReference type="OrthoDB" id="3295034at2"/>
<evidence type="ECO:0000256" key="2">
    <source>
        <dbReference type="ARBA" id="ARBA00022649"/>
    </source>
</evidence>
<dbReference type="InterPro" id="IPR011067">
    <property type="entry name" value="Plasmid_toxin/cell-grow_inhib"/>
</dbReference>
<dbReference type="AlphaFoldDB" id="A0A4S8P6P3"/>
<dbReference type="GO" id="GO:0003677">
    <property type="term" value="F:DNA binding"/>
    <property type="evidence" value="ECO:0007669"/>
    <property type="project" value="InterPro"/>
</dbReference>
<accession>A0A4S8P6P3</accession>
<comment type="caution">
    <text evidence="4">The sequence shown here is derived from an EMBL/GenBank/DDBJ whole genome shotgun (WGS) entry which is preliminary data.</text>
</comment>
<evidence type="ECO:0000313" key="5">
    <source>
        <dbReference type="Proteomes" id="UP000305792"/>
    </source>
</evidence>
<evidence type="ECO:0000256" key="3">
    <source>
        <dbReference type="SAM" id="MobiDB-lite"/>
    </source>
</evidence>
<dbReference type="Gene3D" id="2.30.30.110">
    <property type="match status" value="1"/>
</dbReference>
<reference evidence="4 5" key="1">
    <citation type="journal article" date="2018" name="Int. J. Syst. Evol. Microbiol.">
        <title>Glycomyces paridis sp. nov., isolated from the medicinal plant Paris polyphylla.</title>
        <authorList>
            <person name="Fang X.M."/>
            <person name="Bai J.L."/>
            <person name="Su J."/>
            <person name="Zhao L.L."/>
            <person name="Liu H.Y."/>
            <person name="Ma B.P."/>
            <person name="Zhang Y.Q."/>
            <person name="Yu L.Y."/>
        </authorList>
    </citation>
    <scope>NUCLEOTIDE SEQUENCE [LARGE SCALE GENOMIC DNA]</scope>
    <source>
        <strain evidence="4 5">CPCC 204357</strain>
    </source>
</reference>
<feature type="compositionally biased region" description="Basic and acidic residues" evidence="3">
    <location>
        <begin position="49"/>
        <end position="66"/>
    </location>
</feature>
<comment type="similarity">
    <text evidence="1">Belongs to the PemK/MazF family.</text>
</comment>
<evidence type="ECO:0000313" key="4">
    <source>
        <dbReference type="EMBL" id="THV25940.1"/>
    </source>
</evidence>
<proteinExistence type="inferred from homology"/>
<evidence type="ECO:0000256" key="1">
    <source>
        <dbReference type="ARBA" id="ARBA00007521"/>
    </source>
</evidence>
<gene>
    <name evidence="4" type="ORF">E9998_19600</name>
</gene>
<keyword evidence="2" id="KW-1277">Toxin-antitoxin system</keyword>
<name>A0A4S8P6P3_9ACTN</name>
<protein>
    <submittedName>
        <fullName evidence="4">Type II toxin-antitoxin system PemK/MazF family toxin</fullName>
    </submittedName>
</protein>
<dbReference type="SUPFAM" id="SSF50118">
    <property type="entry name" value="Cell growth inhibitor/plasmid maintenance toxic component"/>
    <property type="match status" value="1"/>
</dbReference>
<dbReference type="RefSeq" id="WP_136531388.1">
    <property type="nucleotide sequence ID" value="NZ_STGX01000016.1"/>
</dbReference>